<feature type="transmembrane region" description="Helical" evidence="1">
    <location>
        <begin position="402"/>
        <end position="422"/>
    </location>
</feature>
<feature type="transmembrane region" description="Helical" evidence="1">
    <location>
        <begin position="533"/>
        <end position="558"/>
    </location>
</feature>
<dbReference type="RefSeq" id="WP_146602311.1">
    <property type="nucleotide sequence ID" value="NZ_SJPY01000009.1"/>
</dbReference>
<evidence type="ECO:0000313" key="2">
    <source>
        <dbReference type="EMBL" id="TWU35800.1"/>
    </source>
</evidence>
<accession>A0A5C6DG78</accession>
<feature type="transmembrane region" description="Helical" evidence="1">
    <location>
        <begin position="185"/>
        <end position="206"/>
    </location>
</feature>
<dbReference type="EMBL" id="SJPY01000009">
    <property type="protein sequence ID" value="TWU35800.1"/>
    <property type="molecule type" value="Genomic_DNA"/>
</dbReference>
<feature type="transmembrane region" description="Helical" evidence="1">
    <location>
        <begin position="160"/>
        <end position="179"/>
    </location>
</feature>
<protein>
    <submittedName>
        <fullName evidence="2">Uncharacterized protein</fullName>
    </submittedName>
</protein>
<comment type="caution">
    <text evidence="2">The sequence shown here is derived from an EMBL/GenBank/DDBJ whole genome shotgun (WGS) entry which is preliminary data.</text>
</comment>
<reference evidence="2 3" key="1">
    <citation type="submission" date="2019-02" db="EMBL/GenBank/DDBJ databases">
        <title>Deep-cultivation of Planctomycetes and their phenomic and genomic characterization uncovers novel biology.</title>
        <authorList>
            <person name="Wiegand S."/>
            <person name="Jogler M."/>
            <person name="Boedeker C."/>
            <person name="Pinto D."/>
            <person name="Vollmers J."/>
            <person name="Rivas-Marin E."/>
            <person name="Kohn T."/>
            <person name="Peeters S.H."/>
            <person name="Heuer A."/>
            <person name="Rast P."/>
            <person name="Oberbeckmann S."/>
            <person name="Bunk B."/>
            <person name="Jeske O."/>
            <person name="Meyerdierks A."/>
            <person name="Storesund J.E."/>
            <person name="Kallscheuer N."/>
            <person name="Luecker S."/>
            <person name="Lage O.M."/>
            <person name="Pohl T."/>
            <person name="Merkel B.J."/>
            <person name="Hornburger P."/>
            <person name="Mueller R.-W."/>
            <person name="Bruemmer F."/>
            <person name="Labrenz M."/>
            <person name="Spormann A.M."/>
            <person name="Op Den Camp H."/>
            <person name="Overmann J."/>
            <person name="Amann R."/>
            <person name="Jetten M.S.M."/>
            <person name="Mascher T."/>
            <person name="Medema M.H."/>
            <person name="Devos D.P."/>
            <person name="Kaster A.-K."/>
            <person name="Ovreas L."/>
            <person name="Rohde M."/>
            <person name="Galperin M.Y."/>
            <person name="Jogler C."/>
        </authorList>
    </citation>
    <scope>NUCLEOTIDE SEQUENCE [LARGE SCALE GENOMIC DNA]</scope>
    <source>
        <strain evidence="2 3">Q31b</strain>
    </source>
</reference>
<keyword evidence="3" id="KW-1185">Reference proteome</keyword>
<feature type="transmembrane region" description="Helical" evidence="1">
    <location>
        <begin position="429"/>
        <end position="452"/>
    </location>
</feature>
<feature type="transmembrane region" description="Helical" evidence="1">
    <location>
        <begin position="506"/>
        <end position="527"/>
    </location>
</feature>
<dbReference type="Proteomes" id="UP000315471">
    <property type="component" value="Unassembled WGS sequence"/>
</dbReference>
<evidence type="ECO:0000256" key="1">
    <source>
        <dbReference type="SAM" id="Phobius"/>
    </source>
</evidence>
<feature type="transmembrane region" description="Helical" evidence="1">
    <location>
        <begin position="292"/>
        <end position="312"/>
    </location>
</feature>
<name>A0A5C6DG78_9BACT</name>
<organism evidence="2 3">
    <name type="scientific">Novipirellula aureliae</name>
    <dbReference type="NCBI Taxonomy" id="2527966"/>
    <lineage>
        <taxon>Bacteria</taxon>
        <taxon>Pseudomonadati</taxon>
        <taxon>Planctomycetota</taxon>
        <taxon>Planctomycetia</taxon>
        <taxon>Pirellulales</taxon>
        <taxon>Pirellulaceae</taxon>
        <taxon>Novipirellula</taxon>
    </lineage>
</organism>
<dbReference type="OrthoDB" id="247969at2"/>
<feature type="transmembrane region" description="Helical" evidence="1">
    <location>
        <begin position="128"/>
        <end position="148"/>
    </location>
</feature>
<feature type="transmembrane region" description="Helical" evidence="1">
    <location>
        <begin position="94"/>
        <end position="116"/>
    </location>
</feature>
<evidence type="ECO:0000313" key="3">
    <source>
        <dbReference type="Proteomes" id="UP000315471"/>
    </source>
</evidence>
<proteinExistence type="predicted"/>
<feature type="transmembrane region" description="Helical" evidence="1">
    <location>
        <begin position="21"/>
        <end position="37"/>
    </location>
</feature>
<dbReference type="AlphaFoldDB" id="A0A5C6DG78"/>
<keyword evidence="1" id="KW-0812">Transmembrane</keyword>
<feature type="transmembrane region" description="Helical" evidence="1">
    <location>
        <begin position="267"/>
        <end position="286"/>
    </location>
</feature>
<feature type="transmembrane region" description="Helical" evidence="1">
    <location>
        <begin position="49"/>
        <end position="73"/>
    </location>
</feature>
<keyword evidence="1" id="KW-1133">Transmembrane helix</keyword>
<sequence length="566" mass="63216">MFSNDALLGYIAAKHQSRIRLFLSVIFVAVLYFFLMPERFTGPTTSRVAGFALTICFLPAILWGVFALGVVDWKALETAKSGYDHFLLRMPISNWRLTLVPIAVKTAWISIVWLTFSAVLTHSGTRMWLVAPILSFSAASVWMTAIVWRPYRSAWRRMWVLGSAGLVLYLAVALISGGGEARLPFLAEFGIAIVCLVVFVLGVVFAHRSIRLARCHVSGIISIDPEGRAEKTWKRVIGQSDVVCPVHQHASVSRAMVWHDWQRSRGYRIKAILFIALPSSLLLLLTPGTHSVVGTSGLSVCFMLFASILSMMKMMEPLSAESLPTLPPYLAASPIAASTLAWTRLFSVVTLASLFTLSSILVFAITMLWPENRHEWFQWARQLTGSDTIAGTPLTVGLRATIAVQLSWSLLAIGFVAGHLWIAMAGRSWIMMTAIIGYTILFFTTQFALLWWFLSHLDVEVVELTTQWFWEYWPIVVSMLLGGKMLAVCAAVMAMRQKEILNWSQLGQVTLVWLLLVVVLASILFFLCPDSRYHFWMCCGFVAVIIPLSRILILPLAVATNRHRTA</sequence>
<feature type="transmembrane region" description="Helical" evidence="1">
    <location>
        <begin position="472"/>
        <end position="494"/>
    </location>
</feature>
<keyword evidence="1" id="KW-0472">Membrane</keyword>
<gene>
    <name evidence="2" type="ORF">Q31b_52350</name>
</gene>
<feature type="transmembrane region" description="Helical" evidence="1">
    <location>
        <begin position="345"/>
        <end position="369"/>
    </location>
</feature>